<name>A0A9P0FY17_CHRIL</name>
<dbReference type="AlphaFoldDB" id="A0A9P0FY17"/>
<organism evidence="1 2">
    <name type="scientific">Chrysodeixis includens</name>
    <name type="common">Soybean looper</name>
    <name type="synonym">Pseudoplusia includens</name>
    <dbReference type="NCBI Taxonomy" id="689277"/>
    <lineage>
        <taxon>Eukaryota</taxon>
        <taxon>Metazoa</taxon>
        <taxon>Ecdysozoa</taxon>
        <taxon>Arthropoda</taxon>
        <taxon>Hexapoda</taxon>
        <taxon>Insecta</taxon>
        <taxon>Pterygota</taxon>
        <taxon>Neoptera</taxon>
        <taxon>Endopterygota</taxon>
        <taxon>Lepidoptera</taxon>
        <taxon>Glossata</taxon>
        <taxon>Ditrysia</taxon>
        <taxon>Noctuoidea</taxon>
        <taxon>Noctuidae</taxon>
        <taxon>Plusiinae</taxon>
        <taxon>Chrysodeixis</taxon>
    </lineage>
</organism>
<sequence length="136" mass="15563">MLPLVSEIWRGSKLSAGPILPPLPYTFFVFRGKMLMTSTHTEATGNMSDFRRLKHPGPFLQPKPESRDTGRQKILLLQCRYITSFKNNRFSTLLSISQKLKSFDCFSHSSKPTSYTDKDRTLITTLAQLPQTFPHI</sequence>
<dbReference type="EMBL" id="LR824028">
    <property type="protein sequence ID" value="CAH0598302.1"/>
    <property type="molecule type" value="Genomic_DNA"/>
</dbReference>
<keyword evidence="2" id="KW-1185">Reference proteome</keyword>
<gene>
    <name evidence="1" type="ORF">CINC_LOCUS8138</name>
</gene>
<evidence type="ECO:0000313" key="2">
    <source>
        <dbReference type="Proteomes" id="UP001154114"/>
    </source>
</evidence>
<reference evidence="1" key="1">
    <citation type="submission" date="2021-12" db="EMBL/GenBank/DDBJ databases">
        <authorList>
            <person name="King R."/>
        </authorList>
    </citation>
    <scope>NUCLEOTIDE SEQUENCE</scope>
</reference>
<dbReference type="Proteomes" id="UP001154114">
    <property type="component" value="Chromosome 25"/>
</dbReference>
<accession>A0A9P0FY17</accession>
<protein>
    <submittedName>
        <fullName evidence="1">Uncharacterized protein</fullName>
    </submittedName>
</protein>
<evidence type="ECO:0000313" key="1">
    <source>
        <dbReference type="EMBL" id="CAH0598302.1"/>
    </source>
</evidence>
<proteinExistence type="predicted"/>